<dbReference type="AlphaFoldDB" id="A0A0A9E4Y6"/>
<name>A0A0A9E4Y6_ARUDO</name>
<sequence>MQVLMRLIKQQHLWYLKLLQLTSRPLWLAVYTMTCQKDFSQEDNFFRPFHMEKKPFICARSS</sequence>
<proteinExistence type="predicted"/>
<reference evidence="1" key="2">
    <citation type="journal article" date="2015" name="Data Brief">
        <title>Shoot transcriptome of the giant reed, Arundo donax.</title>
        <authorList>
            <person name="Barrero R.A."/>
            <person name="Guerrero F.D."/>
            <person name="Moolhuijzen P."/>
            <person name="Goolsby J.A."/>
            <person name="Tidwell J."/>
            <person name="Bellgard S.E."/>
            <person name="Bellgard M.I."/>
        </authorList>
    </citation>
    <scope>NUCLEOTIDE SEQUENCE</scope>
    <source>
        <tissue evidence="1">Shoot tissue taken approximately 20 cm above the soil surface</tissue>
    </source>
</reference>
<reference evidence="1" key="1">
    <citation type="submission" date="2014-09" db="EMBL/GenBank/DDBJ databases">
        <authorList>
            <person name="Magalhaes I.L.F."/>
            <person name="Oliveira U."/>
            <person name="Santos F.R."/>
            <person name="Vidigal T.H.D.A."/>
            <person name="Brescovit A.D."/>
            <person name="Santos A.J."/>
        </authorList>
    </citation>
    <scope>NUCLEOTIDE SEQUENCE</scope>
    <source>
        <tissue evidence="1">Shoot tissue taken approximately 20 cm above the soil surface</tissue>
    </source>
</reference>
<dbReference type="EMBL" id="GBRH01202041">
    <property type="protein sequence ID" value="JAD95854.1"/>
    <property type="molecule type" value="Transcribed_RNA"/>
</dbReference>
<organism evidence="1">
    <name type="scientific">Arundo donax</name>
    <name type="common">Giant reed</name>
    <name type="synonym">Donax arundinaceus</name>
    <dbReference type="NCBI Taxonomy" id="35708"/>
    <lineage>
        <taxon>Eukaryota</taxon>
        <taxon>Viridiplantae</taxon>
        <taxon>Streptophyta</taxon>
        <taxon>Embryophyta</taxon>
        <taxon>Tracheophyta</taxon>
        <taxon>Spermatophyta</taxon>
        <taxon>Magnoliopsida</taxon>
        <taxon>Liliopsida</taxon>
        <taxon>Poales</taxon>
        <taxon>Poaceae</taxon>
        <taxon>PACMAD clade</taxon>
        <taxon>Arundinoideae</taxon>
        <taxon>Arundineae</taxon>
        <taxon>Arundo</taxon>
    </lineage>
</organism>
<protein>
    <submittedName>
        <fullName evidence="1">Uncharacterized protein</fullName>
    </submittedName>
</protein>
<accession>A0A0A9E4Y6</accession>
<evidence type="ECO:0000313" key="1">
    <source>
        <dbReference type="EMBL" id="JAD95854.1"/>
    </source>
</evidence>